<dbReference type="Proteomes" id="UP000828390">
    <property type="component" value="Unassembled WGS sequence"/>
</dbReference>
<evidence type="ECO:0000313" key="2">
    <source>
        <dbReference type="Proteomes" id="UP000828390"/>
    </source>
</evidence>
<keyword evidence="2" id="KW-1185">Reference proteome</keyword>
<reference evidence="1" key="1">
    <citation type="journal article" date="2019" name="bioRxiv">
        <title>The Genome of the Zebra Mussel, Dreissena polymorpha: A Resource for Invasive Species Research.</title>
        <authorList>
            <person name="McCartney M.A."/>
            <person name="Auch B."/>
            <person name="Kono T."/>
            <person name="Mallez S."/>
            <person name="Zhang Y."/>
            <person name="Obille A."/>
            <person name="Becker A."/>
            <person name="Abrahante J.E."/>
            <person name="Garbe J."/>
            <person name="Badalamenti J.P."/>
            <person name="Herman A."/>
            <person name="Mangelson H."/>
            <person name="Liachko I."/>
            <person name="Sullivan S."/>
            <person name="Sone E.D."/>
            <person name="Koren S."/>
            <person name="Silverstein K.A.T."/>
            <person name="Beckman K.B."/>
            <person name="Gohl D.M."/>
        </authorList>
    </citation>
    <scope>NUCLEOTIDE SEQUENCE</scope>
    <source>
        <strain evidence="1">Duluth1</strain>
        <tissue evidence="1">Whole animal</tissue>
    </source>
</reference>
<comment type="caution">
    <text evidence="1">The sequence shown here is derived from an EMBL/GenBank/DDBJ whole genome shotgun (WGS) entry which is preliminary data.</text>
</comment>
<organism evidence="1 2">
    <name type="scientific">Dreissena polymorpha</name>
    <name type="common">Zebra mussel</name>
    <name type="synonym">Mytilus polymorpha</name>
    <dbReference type="NCBI Taxonomy" id="45954"/>
    <lineage>
        <taxon>Eukaryota</taxon>
        <taxon>Metazoa</taxon>
        <taxon>Spiralia</taxon>
        <taxon>Lophotrochozoa</taxon>
        <taxon>Mollusca</taxon>
        <taxon>Bivalvia</taxon>
        <taxon>Autobranchia</taxon>
        <taxon>Heteroconchia</taxon>
        <taxon>Euheterodonta</taxon>
        <taxon>Imparidentia</taxon>
        <taxon>Neoheterodontei</taxon>
        <taxon>Myida</taxon>
        <taxon>Dreissenoidea</taxon>
        <taxon>Dreissenidae</taxon>
        <taxon>Dreissena</taxon>
    </lineage>
</organism>
<dbReference type="AlphaFoldDB" id="A0A9D3YP05"/>
<accession>A0A9D3YP05</accession>
<protein>
    <submittedName>
        <fullName evidence="1">Uncharacterized protein</fullName>
    </submittedName>
</protein>
<dbReference type="EMBL" id="JAIWYP010000015">
    <property type="protein sequence ID" value="KAH3701638.1"/>
    <property type="molecule type" value="Genomic_DNA"/>
</dbReference>
<gene>
    <name evidence="1" type="ORF">DPMN_076628</name>
</gene>
<evidence type="ECO:0000313" key="1">
    <source>
        <dbReference type="EMBL" id="KAH3701638.1"/>
    </source>
</evidence>
<sequence>MSLGPSAKLGSERTWCLNHPERAINFSNELVVIVDDTRRQLRKHKLGLQHLLICEAVGKASRLRSSGTCSQ</sequence>
<proteinExistence type="predicted"/>
<reference evidence="1" key="2">
    <citation type="submission" date="2020-11" db="EMBL/GenBank/DDBJ databases">
        <authorList>
            <person name="McCartney M.A."/>
            <person name="Auch B."/>
            <person name="Kono T."/>
            <person name="Mallez S."/>
            <person name="Becker A."/>
            <person name="Gohl D.M."/>
            <person name="Silverstein K.A.T."/>
            <person name="Koren S."/>
            <person name="Bechman K.B."/>
            <person name="Herman A."/>
            <person name="Abrahante J.E."/>
            <person name="Garbe J."/>
        </authorList>
    </citation>
    <scope>NUCLEOTIDE SEQUENCE</scope>
    <source>
        <strain evidence="1">Duluth1</strain>
        <tissue evidence="1">Whole animal</tissue>
    </source>
</reference>
<name>A0A9D3YP05_DREPO</name>